<dbReference type="PROSITE" id="PS50987">
    <property type="entry name" value="HTH_ARSR_2"/>
    <property type="match status" value="1"/>
</dbReference>
<accession>A0A4U0R7Z5</accession>
<sequence length="126" mass="13366">MEDKAALDTLSALAQETRLSVFRLLVVAGPEGMRAGEIATALGAHANTMSTNLSILAAAGLVRSQREGRAIRYVARMEGMAALVDFLLKDCCGGHPDLCDPLALRLTRPACPPPPTSKADPDDRRP</sequence>
<keyword evidence="2" id="KW-0238">DNA-binding</keyword>
<dbReference type="Proteomes" id="UP000309747">
    <property type="component" value="Unassembled WGS sequence"/>
</dbReference>
<dbReference type="OrthoDB" id="9804742at2"/>
<dbReference type="SMART" id="SM00418">
    <property type="entry name" value="HTH_ARSR"/>
    <property type="match status" value="1"/>
</dbReference>
<dbReference type="GO" id="GO:0003700">
    <property type="term" value="F:DNA-binding transcription factor activity"/>
    <property type="evidence" value="ECO:0007669"/>
    <property type="project" value="InterPro"/>
</dbReference>
<dbReference type="InterPro" id="IPR011991">
    <property type="entry name" value="ArsR-like_HTH"/>
</dbReference>
<dbReference type="PANTHER" id="PTHR43132:SF2">
    <property type="entry name" value="ARSENICAL RESISTANCE OPERON REPRESSOR ARSR-RELATED"/>
    <property type="match status" value="1"/>
</dbReference>
<keyword evidence="6" id="KW-1185">Reference proteome</keyword>
<dbReference type="EMBL" id="SUNI01000016">
    <property type="protein sequence ID" value="TJZ90442.1"/>
    <property type="molecule type" value="Genomic_DNA"/>
</dbReference>
<name>A0A4U0R7Z5_9RHOB</name>
<evidence type="ECO:0000256" key="1">
    <source>
        <dbReference type="ARBA" id="ARBA00023015"/>
    </source>
</evidence>
<organism evidence="5 6">
    <name type="scientific">Paracoccus gahaiensis</name>
    <dbReference type="NCBI Taxonomy" id="1706839"/>
    <lineage>
        <taxon>Bacteria</taxon>
        <taxon>Pseudomonadati</taxon>
        <taxon>Pseudomonadota</taxon>
        <taxon>Alphaproteobacteria</taxon>
        <taxon>Rhodobacterales</taxon>
        <taxon>Paracoccaceae</taxon>
        <taxon>Paracoccus</taxon>
    </lineage>
</organism>
<dbReference type="InterPro" id="IPR051011">
    <property type="entry name" value="Metal_resp_trans_reg"/>
</dbReference>
<dbReference type="InterPro" id="IPR001845">
    <property type="entry name" value="HTH_ArsR_DNA-bd_dom"/>
</dbReference>
<comment type="caution">
    <text evidence="5">The sequence shown here is derived from an EMBL/GenBank/DDBJ whole genome shotgun (WGS) entry which is preliminary data.</text>
</comment>
<dbReference type="PANTHER" id="PTHR43132">
    <property type="entry name" value="ARSENICAL RESISTANCE OPERON REPRESSOR ARSR-RELATED"/>
    <property type="match status" value="1"/>
</dbReference>
<dbReference type="CDD" id="cd00090">
    <property type="entry name" value="HTH_ARSR"/>
    <property type="match status" value="1"/>
</dbReference>
<proteinExistence type="predicted"/>
<evidence type="ECO:0000313" key="6">
    <source>
        <dbReference type="Proteomes" id="UP000309747"/>
    </source>
</evidence>
<protein>
    <submittedName>
        <fullName evidence="5">Helix-turn-helix transcriptional regulator</fullName>
    </submittedName>
</protein>
<dbReference type="Gene3D" id="1.10.10.10">
    <property type="entry name" value="Winged helix-like DNA-binding domain superfamily/Winged helix DNA-binding domain"/>
    <property type="match status" value="1"/>
</dbReference>
<dbReference type="PRINTS" id="PR00778">
    <property type="entry name" value="HTHARSR"/>
</dbReference>
<keyword evidence="3" id="KW-0804">Transcription</keyword>
<dbReference type="NCBIfam" id="NF033788">
    <property type="entry name" value="HTH_metalloreg"/>
    <property type="match status" value="1"/>
</dbReference>
<dbReference type="SUPFAM" id="SSF46785">
    <property type="entry name" value="Winged helix' DNA-binding domain"/>
    <property type="match status" value="1"/>
</dbReference>
<evidence type="ECO:0000256" key="3">
    <source>
        <dbReference type="ARBA" id="ARBA00023163"/>
    </source>
</evidence>
<evidence type="ECO:0000259" key="4">
    <source>
        <dbReference type="PROSITE" id="PS50987"/>
    </source>
</evidence>
<reference evidence="5 6" key="1">
    <citation type="submission" date="2019-04" db="EMBL/GenBank/DDBJ databases">
        <authorList>
            <person name="Li J."/>
        </authorList>
    </citation>
    <scope>NUCLEOTIDE SEQUENCE [LARGE SCALE GENOMIC DNA]</scope>
    <source>
        <strain evidence="5 6">KCTC 42687</strain>
    </source>
</reference>
<dbReference type="GO" id="GO:0003677">
    <property type="term" value="F:DNA binding"/>
    <property type="evidence" value="ECO:0007669"/>
    <property type="project" value="UniProtKB-KW"/>
</dbReference>
<evidence type="ECO:0000313" key="5">
    <source>
        <dbReference type="EMBL" id="TJZ90442.1"/>
    </source>
</evidence>
<gene>
    <name evidence="5" type="ORF">FA743_14945</name>
</gene>
<keyword evidence="1" id="KW-0805">Transcription regulation</keyword>
<dbReference type="AlphaFoldDB" id="A0A4U0R7Z5"/>
<dbReference type="InterPro" id="IPR036390">
    <property type="entry name" value="WH_DNA-bd_sf"/>
</dbReference>
<feature type="domain" description="HTH arsR-type" evidence="4">
    <location>
        <begin position="1"/>
        <end position="95"/>
    </location>
</feature>
<dbReference type="Pfam" id="PF12840">
    <property type="entry name" value="HTH_20"/>
    <property type="match status" value="1"/>
</dbReference>
<dbReference type="InterPro" id="IPR036388">
    <property type="entry name" value="WH-like_DNA-bd_sf"/>
</dbReference>
<dbReference type="RefSeq" id="WP_136886903.1">
    <property type="nucleotide sequence ID" value="NZ_SUNI01000016.1"/>
</dbReference>
<evidence type="ECO:0000256" key="2">
    <source>
        <dbReference type="ARBA" id="ARBA00023125"/>
    </source>
</evidence>